<accession>A0ACC2YHB1</accession>
<evidence type="ECO:0000313" key="2">
    <source>
        <dbReference type="Proteomes" id="UP001172680"/>
    </source>
</evidence>
<gene>
    <name evidence="1" type="ORF">H2199_008937</name>
</gene>
<organism evidence="1 2">
    <name type="scientific">Coniosporium tulheliwenetii</name>
    <dbReference type="NCBI Taxonomy" id="3383036"/>
    <lineage>
        <taxon>Eukaryota</taxon>
        <taxon>Fungi</taxon>
        <taxon>Dikarya</taxon>
        <taxon>Ascomycota</taxon>
        <taxon>Pezizomycotina</taxon>
        <taxon>Dothideomycetes</taxon>
        <taxon>Dothideomycetes incertae sedis</taxon>
        <taxon>Coniosporium</taxon>
    </lineage>
</organism>
<proteinExistence type="predicted"/>
<keyword evidence="2" id="KW-1185">Reference proteome</keyword>
<name>A0ACC2YHB1_9PEZI</name>
<evidence type="ECO:0000313" key="1">
    <source>
        <dbReference type="EMBL" id="KAJ9634652.1"/>
    </source>
</evidence>
<dbReference type="EMBL" id="JAPDRP010000031">
    <property type="protein sequence ID" value="KAJ9634652.1"/>
    <property type="molecule type" value="Genomic_DNA"/>
</dbReference>
<comment type="caution">
    <text evidence="1">The sequence shown here is derived from an EMBL/GenBank/DDBJ whole genome shotgun (WGS) entry which is preliminary data.</text>
</comment>
<protein>
    <submittedName>
        <fullName evidence="1">Uncharacterized protein</fullName>
    </submittedName>
</protein>
<reference evidence="1" key="1">
    <citation type="submission" date="2022-10" db="EMBL/GenBank/DDBJ databases">
        <title>Culturing micro-colonial fungi from biological soil crusts in the Mojave desert and describing Neophaeococcomyces mojavensis, and introducing the new genera and species Taxawa tesnikishii.</title>
        <authorList>
            <person name="Kurbessoian T."/>
            <person name="Stajich J.E."/>
        </authorList>
    </citation>
    <scope>NUCLEOTIDE SEQUENCE</scope>
    <source>
        <strain evidence="1">JES_115</strain>
    </source>
</reference>
<dbReference type="Proteomes" id="UP001172680">
    <property type="component" value="Unassembled WGS sequence"/>
</dbReference>
<sequence>MALQLYMNAYDYDSSTGTFVVRMPSVTHEAFCASVVDNITRQLAALSTRFASSRPDFSALITGIKHIGTPHITLEDPPSSDDEHQGAEVEEKGETKRSPDAVFAHSVFRHTAVVEVAGIRTVIGLDIEHDAKKGKEATVSVWYPAKGVDEDGEVYGFCEQVVTDQQFRSREGEAVAGELNLTVADLIPPAALKGITEDVLKDATITILHADLAAPPPCHPTQSRSSSCSYRRSSVLLFVHPAPLPLFGSELLLALEIELFVWSALSLAPTLNGVFGIFLGLRGCSGELMLWALGFVEVGL</sequence>